<feature type="signal peptide" evidence="1">
    <location>
        <begin position="1"/>
        <end position="19"/>
    </location>
</feature>
<gene>
    <name evidence="2" type="ORF">SAMN06265376_10385</name>
</gene>
<protein>
    <submittedName>
        <fullName evidence="2">Uncharacterized protein</fullName>
    </submittedName>
</protein>
<dbReference type="Proteomes" id="UP000198379">
    <property type="component" value="Unassembled WGS sequence"/>
</dbReference>
<evidence type="ECO:0000313" key="3">
    <source>
        <dbReference type="Proteomes" id="UP000198379"/>
    </source>
</evidence>
<dbReference type="AlphaFoldDB" id="A0A238ZB09"/>
<evidence type="ECO:0000313" key="2">
    <source>
        <dbReference type="EMBL" id="SNR80537.1"/>
    </source>
</evidence>
<sequence>MKKILFLLLFLPIAGFAQGLDFETISFEIKAVTLTNRTRALLSYDLENEQIPTRIKKFDTRSRQEIYNASQSFIYDVVRSNFITTNVKNPVITIAPLSENNQYAFGDNGTAVKNIAYKPSNGGNIFSTYCAGVYAANNARN</sequence>
<organism evidence="2 3">
    <name type="scientific">Dokdonia pacifica</name>
    <dbReference type="NCBI Taxonomy" id="1627892"/>
    <lineage>
        <taxon>Bacteria</taxon>
        <taxon>Pseudomonadati</taxon>
        <taxon>Bacteroidota</taxon>
        <taxon>Flavobacteriia</taxon>
        <taxon>Flavobacteriales</taxon>
        <taxon>Flavobacteriaceae</taxon>
        <taxon>Dokdonia</taxon>
    </lineage>
</organism>
<reference evidence="2 3" key="1">
    <citation type="submission" date="2017-06" db="EMBL/GenBank/DDBJ databases">
        <authorList>
            <person name="Kim H.J."/>
            <person name="Triplett B.A."/>
        </authorList>
    </citation>
    <scope>NUCLEOTIDE SEQUENCE [LARGE SCALE GENOMIC DNA]</scope>
    <source>
        <strain evidence="2 3">DSM 25597</strain>
    </source>
</reference>
<keyword evidence="1" id="KW-0732">Signal</keyword>
<accession>A0A238ZB09</accession>
<evidence type="ECO:0000256" key="1">
    <source>
        <dbReference type="SAM" id="SignalP"/>
    </source>
</evidence>
<proteinExistence type="predicted"/>
<dbReference type="EMBL" id="FZNY01000003">
    <property type="protein sequence ID" value="SNR80537.1"/>
    <property type="molecule type" value="Genomic_DNA"/>
</dbReference>
<feature type="chain" id="PRO_5013076791" evidence="1">
    <location>
        <begin position="20"/>
        <end position="141"/>
    </location>
</feature>
<dbReference type="RefSeq" id="WP_089371420.1">
    <property type="nucleotide sequence ID" value="NZ_BMEP01000001.1"/>
</dbReference>
<name>A0A238ZB09_9FLAO</name>
<keyword evidence="3" id="KW-1185">Reference proteome</keyword>